<comment type="caution">
    <text evidence="3">The sequence shown here is derived from an EMBL/GenBank/DDBJ whole genome shotgun (WGS) entry which is preliminary data.</text>
</comment>
<sequence length="350" mass="37085">MWLALLLCLGLPSSGGLRLPVNFWLLSRSGEAPPPHDVQLCNRCCQNIDDGDAAALAANLAALESCAVAVELGPEEGGAPPPPPRVVELRPGELAEQLCARGPRAFQLPRRGHPLEIGEAPFDEGGLGHSVWDASIGLAVWLTRHAEAVRGARVLELGSGVGLGGVAAAAAGAARVTLSEVTLSEMTRSEGTRSEMTRSEGTRSEGTVTKEARSEGPLGEGGADFGGERLLRELEANVRRNGLEAVARVVELNWEDCLSPEYEPECTYPVVIGSDLVHDEVYSLRSLAAAVSAFTEVGGTAYLMSTRGRPGVERLPLALSSLGEVEEEEMTLFNSYGKAELVLTTLRRRA</sequence>
<dbReference type="SUPFAM" id="SSF53335">
    <property type="entry name" value="S-adenosyl-L-methionine-dependent methyltransferases"/>
    <property type="match status" value="1"/>
</dbReference>
<keyword evidence="2" id="KW-0732">Signal</keyword>
<dbReference type="Pfam" id="PF10294">
    <property type="entry name" value="Methyltransf_16"/>
    <property type="match status" value="1"/>
</dbReference>
<evidence type="ECO:0000313" key="3">
    <source>
        <dbReference type="EMBL" id="KAL1504298.1"/>
    </source>
</evidence>
<proteinExistence type="predicted"/>
<feature type="compositionally biased region" description="Basic and acidic residues" evidence="1">
    <location>
        <begin position="187"/>
        <end position="214"/>
    </location>
</feature>
<dbReference type="InterPro" id="IPR029063">
    <property type="entry name" value="SAM-dependent_MTases_sf"/>
</dbReference>
<dbReference type="PANTHER" id="PTHR14614">
    <property type="entry name" value="HEPATOCELLULAR CARCINOMA-ASSOCIATED ANTIGEN"/>
    <property type="match status" value="1"/>
</dbReference>
<reference evidence="3 4" key="1">
    <citation type="journal article" date="2024" name="Science">
        <title>Giant polyketide synthase enzymes in the biosynthesis of giant marine polyether toxins.</title>
        <authorList>
            <person name="Fallon T.R."/>
            <person name="Shende V.V."/>
            <person name="Wierzbicki I.H."/>
            <person name="Pendleton A.L."/>
            <person name="Watervoot N.F."/>
            <person name="Auber R.P."/>
            <person name="Gonzalez D.J."/>
            <person name="Wisecaver J.H."/>
            <person name="Moore B.S."/>
        </authorList>
    </citation>
    <scope>NUCLEOTIDE SEQUENCE [LARGE SCALE GENOMIC DNA]</scope>
    <source>
        <strain evidence="3 4">12B1</strain>
    </source>
</reference>
<dbReference type="Proteomes" id="UP001515480">
    <property type="component" value="Unassembled WGS sequence"/>
</dbReference>
<accession>A0AB34ISL9</accession>
<evidence type="ECO:0000256" key="1">
    <source>
        <dbReference type="SAM" id="MobiDB-lite"/>
    </source>
</evidence>
<protein>
    <recommendedName>
        <fullName evidence="5">Calmodulin-lysine N-methyltransferase</fullName>
    </recommendedName>
</protein>
<dbReference type="EMBL" id="JBGBPQ010000020">
    <property type="protein sequence ID" value="KAL1504298.1"/>
    <property type="molecule type" value="Genomic_DNA"/>
</dbReference>
<dbReference type="PANTHER" id="PTHR14614:SF109">
    <property type="entry name" value="RIBOSOMAL LYSINE N-METHYLTRANSFERASE 5"/>
    <property type="match status" value="1"/>
</dbReference>
<evidence type="ECO:0000256" key="2">
    <source>
        <dbReference type="SAM" id="SignalP"/>
    </source>
</evidence>
<evidence type="ECO:0000313" key="4">
    <source>
        <dbReference type="Proteomes" id="UP001515480"/>
    </source>
</evidence>
<dbReference type="InterPro" id="IPR019410">
    <property type="entry name" value="Methyltransf_16"/>
</dbReference>
<name>A0AB34ISL9_PRYPA</name>
<evidence type="ECO:0008006" key="5">
    <source>
        <dbReference type="Google" id="ProtNLM"/>
    </source>
</evidence>
<keyword evidence="4" id="KW-1185">Reference proteome</keyword>
<dbReference type="AlphaFoldDB" id="A0AB34ISL9"/>
<dbReference type="Gene3D" id="3.40.50.150">
    <property type="entry name" value="Vaccinia Virus protein VP39"/>
    <property type="match status" value="1"/>
</dbReference>
<feature type="region of interest" description="Disordered" evidence="1">
    <location>
        <begin position="184"/>
        <end position="224"/>
    </location>
</feature>
<organism evidence="3 4">
    <name type="scientific">Prymnesium parvum</name>
    <name type="common">Toxic golden alga</name>
    <dbReference type="NCBI Taxonomy" id="97485"/>
    <lineage>
        <taxon>Eukaryota</taxon>
        <taxon>Haptista</taxon>
        <taxon>Haptophyta</taxon>
        <taxon>Prymnesiophyceae</taxon>
        <taxon>Prymnesiales</taxon>
        <taxon>Prymnesiaceae</taxon>
        <taxon>Prymnesium</taxon>
    </lineage>
</organism>
<gene>
    <name evidence="3" type="ORF">AB1Y20_010705</name>
</gene>
<feature type="signal peptide" evidence="2">
    <location>
        <begin position="1"/>
        <end position="16"/>
    </location>
</feature>
<feature type="chain" id="PRO_5044293703" description="Calmodulin-lysine N-methyltransferase" evidence="2">
    <location>
        <begin position="17"/>
        <end position="350"/>
    </location>
</feature>